<evidence type="ECO:0000256" key="5">
    <source>
        <dbReference type="PIRNR" id="PIRNR005096"/>
    </source>
</evidence>
<dbReference type="PANTHER" id="PTHR10091:SF0">
    <property type="entry name" value="GALACTOSE MUTAROTASE"/>
    <property type="match status" value="1"/>
</dbReference>
<evidence type="ECO:0000256" key="9">
    <source>
        <dbReference type="SAM" id="SignalP"/>
    </source>
</evidence>
<dbReference type="InterPro" id="IPR047215">
    <property type="entry name" value="Galactose_mutarotase-like"/>
</dbReference>
<dbReference type="PIRSF" id="PIRSF005096">
    <property type="entry name" value="GALM"/>
    <property type="match status" value="1"/>
</dbReference>
<dbReference type="EC" id="5.1.3.3" evidence="5"/>
<evidence type="ECO:0000256" key="2">
    <source>
        <dbReference type="ARBA" id="ARBA00006206"/>
    </source>
</evidence>
<evidence type="ECO:0000256" key="4">
    <source>
        <dbReference type="ARBA" id="ARBA00023277"/>
    </source>
</evidence>
<dbReference type="Gene3D" id="2.70.98.10">
    <property type="match status" value="1"/>
</dbReference>
<dbReference type="SUPFAM" id="SSF74650">
    <property type="entry name" value="Galactose mutarotase-like"/>
    <property type="match status" value="1"/>
</dbReference>
<sequence>MSKVSIFLCFIVLSFGIVLAHSSKNGLGIYEIKKGDFSVKVTNYGARVVSVVLPDKYGKLADVVLGFDTVKEYMNDTSHFGAIVGRVANRIAGAKFTLNGKVYKLDANENTSMLHGGKNGFSQVAWKVKKHVKYGRSPYITLTYHSVDGEEGFPGDVLASVTYALLEPYKLSVTMKAKALNKATPVNLAQHSYWNLGGHTSGNILSDELQIFASHITPVDQKLIPTGKFASVKNTPYDFLKPRVINGPIKQLPNDSRGFDINYVVDGHKGQKMKPIAMVYNKKSGRVMKLSSNAPGVQLYTGNYVIDVKGKGGFIYKPHAALCLETQGFPDAVNHPNFPSQIVYPGKDYEHGMLFVFSIKK</sequence>
<evidence type="ECO:0000256" key="6">
    <source>
        <dbReference type="PIRSR" id="PIRSR005096-1"/>
    </source>
</evidence>
<feature type="chain" id="PRO_5043619398" description="Aldose 1-epimerase" evidence="9">
    <location>
        <begin position="21"/>
        <end position="361"/>
    </location>
</feature>
<evidence type="ECO:0000256" key="3">
    <source>
        <dbReference type="ARBA" id="ARBA00023235"/>
    </source>
</evidence>
<feature type="signal peptide" evidence="9">
    <location>
        <begin position="1"/>
        <end position="20"/>
    </location>
</feature>
<evidence type="ECO:0000256" key="1">
    <source>
        <dbReference type="ARBA" id="ARBA00005028"/>
    </source>
</evidence>
<feature type="binding site" evidence="8">
    <location>
        <begin position="89"/>
        <end position="90"/>
    </location>
    <ligand>
        <name>beta-D-galactose</name>
        <dbReference type="ChEBI" id="CHEBI:27667"/>
    </ligand>
</feature>
<reference evidence="10" key="1">
    <citation type="submission" date="2019-10" db="EMBL/GenBank/DDBJ databases">
        <authorList>
            <person name="Zhang R."/>
            <person name="Pan Y."/>
            <person name="Wang J."/>
            <person name="Ma R."/>
            <person name="Yu S."/>
        </authorList>
    </citation>
    <scope>NUCLEOTIDE SEQUENCE</scope>
    <source>
        <strain evidence="10">LA-IB0</strain>
        <tissue evidence="10">Leaf</tissue>
    </source>
</reference>
<evidence type="ECO:0000313" key="11">
    <source>
        <dbReference type="Proteomes" id="UP000826271"/>
    </source>
</evidence>
<evidence type="ECO:0000313" key="10">
    <source>
        <dbReference type="EMBL" id="KAG8384720.1"/>
    </source>
</evidence>
<name>A0AAV6Y0A2_9LAMI</name>
<dbReference type="CDD" id="cd09019">
    <property type="entry name" value="galactose_mutarotase_like"/>
    <property type="match status" value="1"/>
</dbReference>
<proteinExistence type="inferred from homology"/>
<dbReference type="Pfam" id="PF01263">
    <property type="entry name" value="Aldose_epim"/>
    <property type="match status" value="1"/>
</dbReference>
<keyword evidence="4 5" id="KW-0119">Carbohydrate metabolism</keyword>
<comment type="caution">
    <text evidence="10">The sequence shown here is derived from an EMBL/GenBank/DDBJ whole genome shotgun (WGS) entry which is preliminary data.</text>
</comment>
<evidence type="ECO:0000256" key="7">
    <source>
        <dbReference type="PIRSR" id="PIRSR005096-2"/>
    </source>
</evidence>
<dbReference type="GO" id="GO:0004034">
    <property type="term" value="F:aldose 1-epimerase activity"/>
    <property type="evidence" value="ECO:0007669"/>
    <property type="project" value="UniProtKB-EC"/>
</dbReference>
<accession>A0AAV6Y0A2</accession>
<keyword evidence="9" id="KW-0732">Signal</keyword>
<feature type="active site" description="Proton acceptor" evidence="6">
    <location>
        <position position="325"/>
    </location>
</feature>
<dbReference type="GO" id="GO:0033499">
    <property type="term" value="P:galactose catabolic process via UDP-galactose, Leloir pathway"/>
    <property type="evidence" value="ECO:0007669"/>
    <property type="project" value="TreeGrafter"/>
</dbReference>
<protein>
    <recommendedName>
        <fullName evidence="5">Aldose 1-epimerase</fullName>
        <ecNumber evidence="5">5.1.3.3</ecNumber>
    </recommendedName>
</protein>
<dbReference type="GO" id="GO:0030246">
    <property type="term" value="F:carbohydrate binding"/>
    <property type="evidence" value="ECO:0007669"/>
    <property type="project" value="InterPro"/>
</dbReference>
<gene>
    <name evidence="10" type="ORF">BUALT_Bualt04G0147600</name>
</gene>
<dbReference type="InterPro" id="IPR008183">
    <property type="entry name" value="Aldose_1/G6P_1-epimerase"/>
</dbReference>
<comment type="catalytic activity">
    <reaction evidence="5">
        <text>alpha-D-glucose = beta-D-glucose</text>
        <dbReference type="Rhea" id="RHEA:10264"/>
        <dbReference type="ChEBI" id="CHEBI:15903"/>
        <dbReference type="ChEBI" id="CHEBI:17925"/>
        <dbReference type="EC" id="5.1.3.3"/>
    </reaction>
</comment>
<dbReference type="GO" id="GO:0006006">
    <property type="term" value="P:glucose metabolic process"/>
    <property type="evidence" value="ECO:0007669"/>
    <property type="project" value="TreeGrafter"/>
</dbReference>
<dbReference type="Proteomes" id="UP000826271">
    <property type="component" value="Unassembled WGS sequence"/>
</dbReference>
<evidence type="ECO:0000256" key="8">
    <source>
        <dbReference type="PIRSR" id="PIRSR005096-3"/>
    </source>
</evidence>
<feature type="active site" description="Proton donor" evidence="6">
    <location>
        <position position="191"/>
    </location>
</feature>
<feature type="binding site" evidence="7">
    <location>
        <position position="260"/>
    </location>
    <ligand>
        <name>beta-D-galactose</name>
        <dbReference type="ChEBI" id="CHEBI:27667"/>
    </ligand>
</feature>
<organism evidence="10 11">
    <name type="scientific">Buddleja alternifolia</name>
    <dbReference type="NCBI Taxonomy" id="168488"/>
    <lineage>
        <taxon>Eukaryota</taxon>
        <taxon>Viridiplantae</taxon>
        <taxon>Streptophyta</taxon>
        <taxon>Embryophyta</taxon>
        <taxon>Tracheophyta</taxon>
        <taxon>Spermatophyta</taxon>
        <taxon>Magnoliopsida</taxon>
        <taxon>eudicotyledons</taxon>
        <taxon>Gunneridae</taxon>
        <taxon>Pentapetalae</taxon>
        <taxon>asterids</taxon>
        <taxon>lamiids</taxon>
        <taxon>Lamiales</taxon>
        <taxon>Scrophulariaceae</taxon>
        <taxon>Buddlejeae</taxon>
        <taxon>Buddleja</taxon>
    </lineage>
</organism>
<dbReference type="InterPro" id="IPR015443">
    <property type="entry name" value="Aldose_1-epimerase"/>
</dbReference>
<dbReference type="InterPro" id="IPR011013">
    <property type="entry name" value="Gal_mutarotase_sf_dom"/>
</dbReference>
<dbReference type="NCBIfam" id="NF008277">
    <property type="entry name" value="PRK11055.1"/>
    <property type="match status" value="1"/>
</dbReference>
<keyword evidence="11" id="KW-1185">Reference proteome</keyword>
<dbReference type="InterPro" id="IPR014718">
    <property type="entry name" value="GH-type_carb-bd"/>
</dbReference>
<comment type="pathway">
    <text evidence="1 5">Carbohydrate metabolism; hexose metabolism.</text>
</comment>
<dbReference type="AlphaFoldDB" id="A0AAV6Y0A2"/>
<comment type="similarity">
    <text evidence="2 5">Belongs to the aldose epimerase family.</text>
</comment>
<feature type="binding site" evidence="8">
    <location>
        <begin position="191"/>
        <end position="193"/>
    </location>
    <ligand>
        <name>beta-D-galactose</name>
        <dbReference type="ChEBI" id="CHEBI:27667"/>
    </ligand>
</feature>
<dbReference type="EMBL" id="WHWC01000004">
    <property type="protein sequence ID" value="KAG8384720.1"/>
    <property type="molecule type" value="Genomic_DNA"/>
</dbReference>
<keyword evidence="3 5" id="KW-0413">Isomerase</keyword>
<dbReference type="FunFam" id="2.70.98.10:FF:000008">
    <property type="entry name" value="Aldose 1-epimerase"/>
    <property type="match status" value="1"/>
</dbReference>
<dbReference type="PANTHER" id="PTHR10091">
    <property type="entry name" value="ALDOSE-1-EPIMERASE"/>
    <property type="match status" value="1"/>
</dbReference>